<dbReference type="Proteomes" id="UP001590951">
    <property type="component" value="Unassembled WGS sequence"/>
</dbReference>
<proteinExistence type="predicted"/>
<organism evidence="2 3">
    <name type="scientific">Lepraria finkii</name>
    <dbReference type="NCBI Taxonomy" id="1340010"/>
    <lineage>
        <taxon>Eukaryota</taxon>
        <taxon>Fungi</taxon>
        <taxon>Dikarya</taxon>
        <taxon>Ascomycota</taxon>
        <taxon>Pezizomycotina</taxon>
        <taxon>Lecanoromycetes</taxon>
        <taxon>OSLEUM clade</taxon>
        <taxon>Lecanoromycetidae</taxon>
        <taxon>Lecanorales</taxon>
        <taxon>Lecanorineae</taxon>
        <taxon>Stereocaulaceae</taxon>
        <taxon>Lepraria</taxon>
    </lineage>
</organism>
<feature type="region of interest" description="Disordered" evidence="1">
    <location>
        <begin position="15"/>
        <end position="42"/>
    </location>
</feature>
<reference evidence="2 3" key="1">
    <citation type="submission" date="2024-09" db="EMBL/GenBank/DDBJ databases">
        <title>Rethinking Asexuality: The Enigmatic Case of Functional Sexual Genes in Lepraria (Stereocaulaceae).</title>
        <authorList>
            <person name="Doellman M."/>
            <person name="Sun Y."/>
            <person name="Barcenas-Pena A."/>
            <person name="Lumbsch H.T."/>
            <person name="Grewe F."/>
        </authorList>
    </citation>
    <scope>NUCLEOTIDE SEQUENCE [LARGE SCALE GENOMIC DNA]</scope>
    <source>
        <strain evidence="2 3">Grewe 0041</strain>
    </source>
</reference>
<accession>A0ABR4B1G1</accession>
<evidence type="ECO:0000256" key="1">
    <source>
        <dbReference type="SAM" id="MobiDB-lite"/>
    </source>
</evidence>
<feature type="compositionally biased region" description="Basic and acidic residues" evidence="1">
    <location>
        <begin position="21"/>
        <end position="42"/>
    </location>
</feature>
<sequence length="316" mass="36621">MADTSSQVRILREQLQQAESRAARERQRAEQEHQRAEEKEEQIRRTTFEELLESCHLLPMLFRSDRQVLNLGWNFSACSKKHSTKSTASSIPQIIQPLEYSVHYYTSKSSVVQCQTERSRAKKILNLSSSSSNPRRPPIYADQICAYKFNYNADRLVAAAATQPYSYMLESGVEYSCIITGEAMVFLWIKADDSNTLYYHLAEPNEEVSADDGFGFQHPLTAIGQLLSFCLMALRSTRRNELWRNTSIENAQTWSEDWEEILRNIPREDRKLDPPPSVFKARIYPIPERSPYHLRKEASVLPIRLQPGERAYLRRP</sequence>
<gene>
    <name evidence="2" type="ORF">ABVK25_010162</name>
</gene>
<keyword evidence="3" id="KW-1185">Reference proteome</keyword>
<comment type="caution">
    <text evidence="2">The sequence shown here is derived from an EMBL/GenBank/DDBJ whole genome shotgun (WGS) entry which is preliminary data.</text>
</comment>
<evidence type="ECO:0000313" key="3">
    <source>
        <dbReference type="Proteomes" id="UP001590951"/>
    </source>
</evidence>
<protein>
    <submittedName>
        <fullName evidence="2">Uncharacterized protein</fullName>
    </submittedName>
</protein>
<dbReference type="EMBL" id="JBHFEH010000061">
    <property type="protein sequence ID" value="KAL2049583.1"/>
    <property type="molecule type" value="Genomic_DNA"/>
</dbReference>
<evidence type="ECO:0000313" key="2">
    <source>
        <dbReference type="EMBL" id="KAL2049583.1"/>
    </source>
</evidence>
<name>A0ABR4B1G1_9LECA</name>